<dbReference type="EMBL" id="CP121472">
    <property type="protein sequence ID" value="WPL16105.1"/>
    <property type="molecule type" value="Genomic_DNA"/>
</dbReference>
<dbReference type="InterPro" id="IPR013424">
    <property type="entry name" value="Ice-binding_C"/>
</dbReference>
<dbReference type="NCBIfam" id="TIGR02595">
    <property type="entry name" value="PEP_CTERM"/>
    <property type="match status" value="1"/>
</dbReference>
<dbReference type="Pfam" id="PF07589">
    <property type="entry name" value="PEP-CTERM"/>
    <property type="match status" value="1"/>
</dbReference>
<proteinExistence type="predicted"/>
<gene>
    <name evidence="2" type="ORF">Thiowin_01052</name>
</gene>
<dbReference type="Proteomes" id="UP001432180">
    <property type="component" value="Chromosome"/>
</dbReference>
<name>A0ABZ0S978_9GAMM</name>
<reference evidence="2 3" key="1">
    <citation type="journal article" date="2023" name="Microorganisms">
        <title>Thiorhodovibrio frisius and Trv. litoralis spp. nov., Two Novel Members from a Clade of Fastidious Purple Sulfur Bacteria That Exhibit Unique Red-Shifted Light-Harvesting Capabilities.</title>
        <authorList>
            <person name="Methner A."/>
            <person name="Kuzyk S.B."/>
            <person name="Petersen J."/>
            <person name="Bauer S."/>
            <person name="Brinkmann H."/>
            <person name="Sichau K."/>
            <person name="Wanner G."/>
            <person name="Wolf J."/>
            <person name="Neumann-Schaal M."/>
            <person name="Henke P."/>
            <person name="Tank M."/>
            <person name="Sproer C."/>
            <person name="Bunk B."/>
            <person name="Overmann J."/>
        </authorList>
    </citation>
    <scope>NUCLEOTIDE SEQUENCE [LARGE SCALE GENOMIC DNA]</scope>
    <source>
        <strain evidence="2 3">DSM 6702</strain>
    </source>
</reference>
<accession>A0ABZ0S978</accession>
<evidence type="ECO:0000313" key="2">
    <source>
        <dbReference type="EMBL" id="WPL16105.1"/>
    </source>
</evidence>
<feature type="domain" description="Ice-binding protein C-terminal" evidence="1">
    <location>
        <begin position="290"/>
        <end position="313"/>
    </location>
</feature>
<keyword evidence="3" id="KW-1185">Reference proteome</keyword>
<protein>
    <submittedName>
        <fullName evidence="2">PEP-CTERM motif</fullName>
    </submittedName>
</protein>
<sequence>MRSVLSMNKFNLLGNKEMKLHKKHFVGFALTMAAAQAGATPFFVDTDGTGVGISGTFDATVCATCSGLKTQMDFSYNSETTITLDDANLVGDAITTIGGLGVDGFNDIGYGYNRISGFLPGNASAGFVNDSIFFDVFSGSWGLSFDFELQGEITAASGSTVESLKYNSGLIEVFLVRDADPLTSGGGLEFINIFDMTVTGSDNSNNQNFIVNGFVSFSGDEDPLFQDFFNTTGASCAGSGSSFYDLATCVPPVEVRWVLDQNLDDEEVTFTADPTVAMLSGNHNGSIKFDVPEPASLALLGAGLLGFGAFGRKKAAA</sequence>
<organism evidence="2 3">
    <name type="scientific">Thiorhodovibrio winogradskyi</name>
    <dbReference type="NCBI Taxonomy" id="77007"/>
    <lineage>
        <taxon>Bacteria</taxon>
        <taxon>Pseudomonadati</taxon>
        <taxon>Pseudomonadota</taxon>
        <taxon>Gammaproteobacteria</taxon>
        <taxon>Chromatiales</taxon>
        <taxon>Chromatiaceae</taxon>
        <taxon>Thiorhodovibrio</taxon>
    </lineage>
</organism>
<evidence type="ECO:0000259" key="1">
    <source>
        <dbReference type="Pfam" id="PF07589"/>
    </source>
</evidence>
<evidence type="ECO:0000313" key="3">
    <source>
        <dbReference type="Proteomes" id="UP001432180"/>
    </source>
</evidence>